<dbReference type="Pfam" id="PF13439">
    <property type="entry name" value="Glyco_transf_4"/>
    <property type="match status" value="1"/>
</dbReference>
<evidence type="ECO:0000313" key="6">
    <source>
        <dbReference type="RefSeq" id="XP_022245313.1"/>
    </source>
</evidence>
<keyword evidence="2" id="KW-1133">Transmembrane helix</keyword>
<dbReference type="GeneID" id="106462360"/>
<proteinExistence type="predicted"/>
<organism evidence="5 6">
    <name type="scientific">Limulus polyphemus</name>
    <name type="common">Atlantic horseshoe crab</name>
    <dbReference type="NCBI Taxonomy" id="6850"/>
    <lineage>
        <taxon>Eukaryota</taxon>
        <taxon>Metazoa</taxon>
        <taxon>Ecdysozoa</taxon>
        <taxon>Arthropoda</taxon>
        <taxon>Chelicerata</taxon>
        <taxon>Merostomata</taxon>
        <taxon>Xiphosura</taxon>
        <taxon>Limulidae</taxon>
        <taxon>Limulus</taxon>
    </lineage>
</organism>
<keyword evidence="1" id="KW-0328">Glycosyltransferase</keyword>
<dbReference type="Gene3D" id="3.40.50.2000">
    <property type="entry name" value="Glycogen Phosphorylase B"/>
    <property type="match status" value="3"/>
</dbReference>
<feature type="transmembrane region" description="Helical" evidence="2">
    <location>
        <begin position="372"/>
        <end position="394"/>
    </location>
</feature>
<accession>A0ABM1SNV7</accession>
<protein>
    <submittedName>
        <fullName evidence="6">Phosphatidylinositol N-acetylglucosaminyltransferase subunit A-like isoform X2</fullName>
    </submittedName>
</protein>
<dbReference type="InterPro" id="IPR001296">
    <property type="entry name" value="Glyco_trans_1"/>
</dbReference>
<dbReference type="Proteomes" id="UP000694941">
    <property type="component" value="Unplaced"/>
</dbReference>
<keyword evidence="2" id="KW-0472">Membrane</keyword>
<feature type="domain" description="Glycosyltransferase subfamily 4-like N-terminal" evidence="4">
    <location>
        <begin position="36"/>
        <end position="162"/>
    </location>
</feature>
<feature type="domain" description="Glycosyl transferase family 1" evidence="3">
    <location>
        <begin position="169"/>
        <end position="317"/>
    </location>
</feature>
<reference evidence="6" key="1">
    <citation type="submission" date="2025-08" db="UniProtKB">
        <authorList>
            <consortium name="RefSeq"/>
        </authorList>
    </citation>
    <scope>IDENTIFICATION</scope>
    <source>
        <tissue evidence="6">Muscle</tissue>
    </source>
</reference>
<dbReference type="Pfam" id="PF00534">
    <property type="entry name" value="Glycos_transf_1"/>
    <property type="match status" value="1"/>
</dbReference>
<sequence length="420" mass="46990">MLLEKQKEYKSRKVIKKKQIRRHSICMVSDFFYPNMGGVESHIYQLSQCLLARGHKVIVITHAYGNRKGIRYMTSGLKAFSALALESVFHANTMGIKTVFTDHSLFGFADASAIITNKLLQMALILCNHVICVSHVGKENTVLRAKVRPSLVSVIPNAVDTTIFTPDPSKRNPDNVTIVVISRLVYRKGVDLLAGVIPILCKDYPQVHFLIGGEGPKRIDLEEVRERHQLQDRVTMLGAVDHNKVRDVLVCGDIFLNASLTEAFCMSIVEAAACGLQVVSTKVGGVPEVLPPDLVWLTEPSIAGLVAGLNQALDDREAGKIVPPWVAHQQIKEAYQWKDIASRTEVVYNRIVQDPVHSLGTKLSWYRQIGTVGGLFFALLLVVEHLLFLLSQWFKPEEDIDKAVDARKKLQFHRSAHFKR</sequence>
<evidence type="ECO:0000313" key="5">
    <source>
        <dbReference type="Proteomes" id="UP000694941"/>
    </source>
</evidence>
<evidence type="ECO:0000259" key="3">
    <source>
        <dbReference type="Pfam" id="PF00534"/>
    </source>
</evidence>
<dbReference type="SUPFAM" id="SSF53756">
    <property type="entry name" value="UDP-Glycosyltransferase/glycogen phosphorylase"/>
    <property type="match status" value="1"/>
</dbReference>
<evidence type="ECO:0000256" key="1">
    <source>
        <dbReference type="ARBA" id="ARBA00022676"/>
    </source>
</evidence>
<keyword evidence="1" id="KW-0808">Transferase</keyword>
<keyword evidence="2" id="KW-0812">Transmembrane</keyword>
<dbReference type="PANTHER" id="PTHR45871:SF1">
    <property type="entry name" value="PHOSPHATIDYLINOSITOL N-ACETYLGLUCOSAMINYLTRANSFERASE SUBUNIT A"/>
    <property type="match status" value="1"/>
</dbReference>
<gene>
    <name evidence="6" type="primary">LOC106462360</name>
</gene>
<dbReference type="PANTHER" id="PTHR45871">
    <property type="entry name" value="N-ACETYLGLUCOSAMINYL-PHOSPHATIDYLINOSITOL BIOSYNTHETIC PROTEIN"/>
    <property type="match status" value="1"/>
</dbReference>
<evidence type="ECO:0000256" key="2">
    <source>
        <dbReference type="SAM" id="Phobius"/>
    </source>
</evidence>
<evidence type="ECO:0000259" key="4">
    <source>
        <dbReference type="Pfam" id="PF13439"/>
    </source>
</evidence>
<dbReference type="RefSeq" id="XP_022245313.1">
    <property type="nucleotide sequence ID" value="XM_022389605.1"/>
</dbReference>
<dbReference type="InterPro" id="IPR028098">
    <property type="entry name" value="Glyco_trans_4-like_N"/>
</dbReference>
<keyword evidence="5" id="KW-1185">Reference proteome</keyword>
<name>A0ABM1SNV7_LIMPO</name>